<dbReference type="GO" id="GO:0004148">
    <property type="term" value="F:dihydrolipoyl dehydrogenase (NADH) activity"/>
    <property type="evidence" value="ECO:0007669"/>
    <property type="project" value="UniProtKB-EC"/>
</dbReference>
<feature type="binding site" evidence="12">
    <location>
        <position position="272"/>
    </location>
    <ligand>
        <name>NAD(+)</name>
        <dbReference type="ChEBI" id="CHEBI:57540"/>
    </ligand>
</feature>
<dbReference type="Pfam" id="PF07992">
    <property type="entry name" value="Pyr_redox_2"/>
    <property type="match status" value="1"/>
</dbReference>
<evidence type="ECO:0000256" key="7">
    <source>
        <dbReference type="ARBA" id="ARBA00023027"/>
    </source>
</evidence>
<dbReference type="InterPro" id="IPR016156">
    <property type="entry name" value="FAD/NAD-linked_Rdtase_dimer_sf"/>
</dbReference>
<keyword evidence="12" id="KW-0547">Nucleotide-binding</keyword>
<dbReference type="HOGENOM" id="CLU_016755_0_3_6"/>
<name>A0A0E2Z8B2_9GAMM</name>
<evidence type="ECO:0000256" key="6">
    <source>
        <dbReference type="ARBA" id="ARBA00023002"/>
    </source>
</evidence>
<evidence type="ECO:0000259" key="16">
    <source>
        <dbReference type="Pfam" id="PF07992"/>
    </source>
</evidence>
<feature type="domain" description="Pyridine nucleotide-disulphide oxidoreductase dimerisation" evidence="15">
    <location>
        <begin position="347"/>
        <end position="456"/>
    </location>
</feature>
<dbReference type="InterPro" id="IPR036188">
    <property type="entry name" value="FAD/NAD-bd_sf"/>
</dbReference>
<dbReference type="InterPro" id="IPR023753">
    <property type="entry name" value="FAD/NAD-binding_dom"/>
</dbReference>
<dbReference type="AlphaFoldDB" id="A0A0E2Z8B2"/>
<comment type="catalytic activity">
    <reaction evidence="10 14">
        <text>N(6)-[(R)-dihydrolipoyl]-L-lysyl-[protein] + NAD(+) = N(6)-[(R)-lipoyl]-L-lysyl-[protein] + NADH + H(+)</text>
        <dbReference type="Rhea" id="RHEA:15045"/>
        <dbReference type="Rhea" id="RHEA-COMP:10474"/>
        <dbReference type="Rhea" id="RHEA-COMP:10475"/>
        <dbReference type="ChEBI" id="CHEBI:15378"/>
        <dbReference type="ChEBI" id="CHEBI:57540"/>
        <dbReference type="ChEBI" id="CHEBI:57945"/>
        <dbReference type="ChEBI" id="CHEBI:83099"/>
        <dbReference type="ChEBI" id="CHEBI:83100"/>
        <dbReference type="EC" id="1.8.1.4"/>
    </reaction>
</comment>
<dbReference type="InterPro" id="IPR001100">
    <property type="entry name" value="Pyr_nuc-diS_OxRdtase"/>
</dbReference>
<evidence type="ECO:0000256" key="13">
    <source>
        <dbReference type="PIRSR" id="PIRSR000350-4"/>
    </source>
</evidence>
<feature type="binding site" evidence="12">
    <location>
        <position position="55"/>
    </location>
    <ligand>
        <name>FAD</name>
        <dbReference type="ChEBI" id="CHEBI:57692"/>
    </ligand>
</feature>
<dbReference type="OrthoDB" id="9800167at2"/>
<reference evidence="17 18" key="1">
    <citation type="submission" date="2014-07" db="EMBL/GenBank/DDBJ databases">
        <title>Comparative analysis of Nitrosococcus oceani genome inventories of strains from Pacific and Atlantic gyres.</title>
        <authorList>
            <person name="Lim C.K."/>
            <person name="Wang L."/>
            <person name="Sayavedra-Soto L.A."/>
            <person name="Klotz M.G."/>
        </authorList>
    </citation>
    <scope>NUCLEOTIDE SEQUENCE [LARGE SCALE GENOMIC DNA]</scope>
    <source>
        <strain evidence="17 18">C-27</strain>
    </source>
</reference>
<dbReference type="EC" id="1.8.1.4" evidence="2 14"/>
<keyword evidence="5 12" id="KW-0274">FAD</keyword>
<protein>
    <recommendedName>
        <fullName evidence="3 14">Dihydrolipoyl dehydrogenase</fullName>
        <ecNumber evidence="2 14">1.8.1.4</ecNumber>
    </recommendedName>
</protein>
<dbReference type="Gene3D" id="3.30.390.30">
    <property type="match status" value="1"/>
</dbReference>
<dbReference type="SUPFAM" id="SSF51905">
    <property type="entry name" value="FAD/NAD(P)-binding domain"/>
    <property type="match status" value="1"/>
</dbReference>
<evidence type="ECO:0000313" key="17">
    <source>
        <dbReference type="EMBL" id="KFI19845.1"/>
    </source>
</evidence>
<evidence type="ECO:0000256" key="9">
    <source>
        <dbReference type="ARBA" id="ARBA00023284"/>
    </source>
</evidence>
<feature type="active site" description="Proton acceptor" evidence="11">
    <location>
        <position position="445"/>
    </location>
</feature>
<comment type="similarity">
    <text evidence="1 14">Belongs to the class-I pyridine nucleotide-disulfide oxidoreductase family.</text>
</comment>
<comment type="caution">
    <text evidence="17">The sequence shown here is derived from an EMBL/GenBank/DDBJ whole genome shotgun (WGS) entry which is preliminary data.</text>
</comment>
<dbReference type="InterPro" id="IPR050151">
    <property type="entry name" value="Class-I_Pyr_Nuc-Dis_Oxidored"/>
</dbReference>
<evidence type="ECO:0000313" key="18">
    <source>
        <dbReference type="Proteomes" id="UP000028839"/>
    </source>
</evidence>
<evidence type="ECO:0000256" key="2">
    <source>
        <dbReference type="ARBA" id="ARBA00012608"/>
    </source>
</evidence>
<dbReference type="PRINTS" id="PR00411">
    <property type="entry name" value="PNDRDTASEI"/>
</dbReference>
<keyword evidence="6 14" id="KW-0560">Oxidoreductase</keyword>
<dbReference type="Gene3D" id="3.50.50.60">
    <property type="entry name" value="FAD/NAD(P)-binding domain"/>
    <property type="match status" value="2"/>
</dbReference>
<feature type="binding site" evidence="12">
    <location>
        <position position="313"/>
    </location>
    <ligand>
        <name>FAD</name>
        <dbReference type="ChEBI" id="CHEBI:57692"/>
    </ligand>
</feature>
<dbReference type="FunFam" id="3.30.390.30:FF:000001">
    <property type="entry name" value="Dihydrolipoyl dehydrogenase"/>
    <property type="match status" value="1"/>
</dbReference>
<dbReference type="InterPro" id="IPR004099">
    <property type="entry name" value="Pyr_nucl-diS_OxRdtase_dimer"/>
</dbReference>
<evidence type="ECO:0000256" key="12">
    <source>
        <dbReference type="PIRSR" id="PIRSR000350-3"/>
    </source>
</evidence>
<feature type="domain" description="FAD/NAD(P)-binding" evidence="16">
    <location>
        <begin position="9"/>
        <end position="328"/>
    </location>
</feature>
<dbReference type="GO" id="GO:0050660">
    <property type="term" value="F:flavin adenine dinucleotide binding"/>
    <property type="evidence" value="ECO:0007669"/>
    <property type="project" value="InterPro"/>
</dbReference>
<keyword evidence="4 14" id="KW-0285">Flavoprotein</keyword>
<evidence type="ECO:0000256" key="14">
    <source>
        <dbReference type="RuleBase" id="RU003692"/>
    </source>
</evidence>
<comment type="cofactor">
    <cofactor evidence="12 14">
        <name>FAD</name>
        <dbReference type="ChEBI" id="CHEBI:57692"/>
    </cofactor>
    <text evidence="12 14">Binds 1 FAD per subunit.</text>
</comment>
<dbReference type="PIRSF" id="PIRSF000350">
    <property type="entry name" value="Mercury_reductase_MerA"/>
    <property type="match status" value="1"/>
</dbReference>
<evidence type="ECO:0000256" key="3">
    <source>
        <dbReference type="ARBA" id="ARBA00016961"/>
    </source>
</evidence>
<evidence type="ECO:0000256" key="10">
    <source>
        <dbReference type="ARBA" id="ARBA00049187"/>
    </source>
</evidence>
<dbReference type="Proteomes" id="UP000028839">
    <property type="component" value="Unassembled WGS sequence"/>
</dbReference>
<dbReference type="NCBIfam" id="TIGR01350">
    <property type="entry name" value="lipoamide_DH"/>
    <property type="match status" value="1"/>
</dbReference>
<feature type="binding site" evidence="12">
    <location>
        <begin position="146"/>
        <end position="148"/>
    </location>
    <ligand>
        <name>FAD</name>
        <dbReference type="ChEBI" id="CHEBI:57692"/>
    </ligand>
</feature>
<keyword evidence="8" id="KW-1015">Disulfide bond</keyword>
<comment type="miscellaneous">
    <text evidence="14">The active site is a redox-active disulfide bond.</text>
</comment>
<feature type="binding site" evidence="12">
    <location>
        <begin position="319"/>
        <end position="322"/>
    </location>
    <ligand>
        <name>FAD</name>
        <dbReference type="ChEBI" id="CHEBI:57692"/>
    </ligand>
</feature>
<feature type="binding site" evidence="12">
    <location>
        <position position="206"/>
    </location>
    <ligand>
        <name>NAD(+)</name>
        <dbReference type="ChEBI" id="CHEBI:57540"/>
    </ligand>
</feature>
<dbReference type="PROSITE" id="PS00076">
    <property type="entry name" value="PYRIDINE_REDOX_1"/>
    <property type="match status" value="1"/>
</dbReference>
<keyword evidence="7 12" id="KW-0520">NAD</keyword>
<dbReference type="InterPro" id="IPR006258">
    <property type="entry name" value="Lipoamide_DH"/>
</dbReference>
<feature type="binding site" evidence="12">
    <location>
        <begin position="183"/>
        <end position="190"/>
    </location>
    <ligand>
        <name>NAD(+)</name>
        <dbReference type="ChEBI" id="CHEBI:57540"/>
    </ligand>
</feature>
<dbReference type="GO" id="GO:0006103">
    <property type="term" value="P:2-oxoglutarate metabolic process"/>
    <property type="evidence" value="ECO:0007669"/>
    <property type="project" value="TreeGrafter"/>
</dbReference>
<feature type="disulfide bond" description="Redox-active" evidence="13">
    <location>
        <begin position="46"/>
        <end position="51"/>
    </location>
</feature>
<dbReference type="EMBL" id="JPGN01000036">
    <property type="protein sequence ID" value="KFI19845.1"/>
    <property type="molecule type" value="Genomic_DNA"/>
</dbReference>
<organism evidence="17 18">
    <name type="scientific">Nitrosococcus oceani C-27</name>
    <dbReference type="NCBI Taxonomy" id="314279"/>
    <lineage>
        <taxon>Bacteria</taxon>
        <taxon>Pseudomonadati</taxon>
        <taxon>Pseudomonadota</taxon>
        <taxon>Gammaproteobacteria</taxon>
        <taxon>Chromatiales</taxon>
        <taxon>Chromatiaceae</taxon>
        <taxon>Nitrosococcus</taxon>
    </lineage>
</organism>
<evidence type="ECO:0000259" key="15">
    <source>
        <dbReference type="Pfam" id="PF02852"/>
    </source>
</evidence>
<keyword evidence="9 14" id="KW-0676">Redox-active center</keyword>
<sequence length="472" mass="50500">MANEAESTQLAIIGGGPGGYAAAFLAADLGLEVTLIDGEPNPGGVCLYRGCIPSKALLHVAKVISESKEAGAWGIHFSEPEIELDKLRSWKEQVVRKLTGGLGQLSRQRKINYIQGQAGFKDARTLEIKKQEGKAQLRFQNAILATGSYPASLPHLSPDSPRLLDSTSALEIQDIPKTLLVIGAGYIGLEMATVYASLGSQVTVVEMTEGLLPGADRDLASVLGKRLEGVLHSLLFKTKVTHMEEEAKGIRVHLEGAEEGKHLFEKVLVAVGRKPNSAIPGLERTQVELNDKGFIQVNAQRQTTDSAIFAIGDVVGEPMLAHKASHEGRIAAEVVAGRRVFFEPRTIPAVVFTDPEVAWCGLTETEAKAEGQAIQVARFPWAASGRAVTLDRTDGLTKLIIDPETERILGAGIVGPGAGELIAELVLAVEMAAVASDIKLSIHPHPTLSETVMEAAEVFFGQSTHLYRPAKK</sequence>
<accession>A0A0E2Z8B2</accession>
<evidence type="ECO:0000256" key="5">
    <source>
        <dbReference type="ARBA" id="ARBA00022827"/>
    </source>
</evidence>
<evidence type="ECO:0000256" key="4">
    <source>
        <dbReference type="ARBA" id="ARBA00022630"/>
    </source>
</evidence>
<dbReference type="Pfam" id="PF02852">
    <property type="entry name" value="Pyr_redox_dim"/>
    <property type="match status" value="1"/>
</dbReference>
<evidence type="ECO:0000256" key="1">
    <source>
        <dbReference type="ARBA" id="ARBA00007532"/>
    </source>
</evidence>
<dbReference type="PANTHER" id="PTHR22912:SF160">
    <property type="entry name" value="DIHYDROLIPOYL DEHYDROGENASE"/>
    <property type="match status" value="1"/>
</dbReference>
<proteinExistence type="inferred from homology"/>
<dbReference type="InterPro" id="IPR012999">
    <property type="entry name" value="Pyr_OxRdtase_I_AS"/>
</dbReference>
<dbReference type="PRINTS" id="PR00368">
    <property type="entry name" value="FADPNR"/>
</dbReference>
<evidence type="ECO:0000256" key="8">
    <source>
        <dbReference type="ARBA" id="ARBA00023157"/>
    </source>
</evidence>
<gene>
    <name evidence="17" type="ORF">IB75_06555</name>
</gene>
<evidence type="ECO:0000256" key="11">
    <source>
        <dbReference type="PIRSR" id="PIRSR000350-2"/>
    </source>
</evidence>
<dbReference type="PANTHER" id="PTHR22912">
    <property type="entry name" value="DISULFIDE OXIDOREDUCTASE"/>
    <property type="match status" value="1"/>
</dbReference>
<dbReference type="SUPFAM" id="SSF55424">
    <property type="entry name" value="FAD/NAD-linked reductases, dimerisation (C-terminal) domain"/>
    <property type="match status" value="1"/>
</dbReference>